<dbReference type="EC" id="2.5.1.10" evidence="3"/>
<dbReference type="FunFam" id="1.10.600.10:FF:000001">
    <property type="entry name" value="Geranylgeranyl diphosphate synthase"/>
    <property type="match status" value="1"/>
</dbReference>
<dbReference type="GO" id="GO:0004337">
    <property type="term" value="F:(2E,6E)-farnesyl diphosphate synthase activity"/>
    <property type="evidence" value="ECO:0007669"/>
    <property type="project" value="UniProtKB-EC"/>
</dbReference>
<dbReference type="Proteomes" id="UP000051612">
    <property type="component" value="Unassembled WGS sequence"/>
</dbReference>
<dbReference type="PATRIC" id="fig|1423772.3.peg.2018"/>
<dbReference type="InterPro" id="IPR053378">
    <property type="entry name" value="Prenyl_diphosphate_synthase"/>
</dbReference>
<dbReference type="PROSITE" id="PS00444">
    <property type="entry name" value="POLYPRENYL_SYNTHASE_2"/>
    <property type="match status" value="1"/>
</dbReference>
<evidence type="ECO:0000256" key="2">
    <source>
        <dbReference type="ARBA" id="ARBA00006706"/>
    </source>
</evidence>
<evidence type="ECO:0000256" key="10">
    <source>
        <dbReference type="ARBA" id="ARBA00032873"/>
    </source>
</evidence>
<evidence type="ECO:0000256" key="9">
    <source>
        <dbReference type="ARBA" id="ARBA00032380"/>
    </source>
</evidence>
<dbReference type="PROSITE" id="PS00723">
    <property type="entry name" value="POLYPRENYL_SYNTHASE_1"/>
    <property type="match status" value="1"/>
</dbReference>
<evidence type="ECO:0000256" key="6">
    <source>
        <dbReference type="ARBA" id="ARBA00022723"/>
    </source>
</evidence>
<dbReference type="CDD" id="cd00685">
    <property type="entry name" value="Trans_IPPS_HT"/>
    <property type="match status" value="1"/>
</dbReference>
<evidence type="ECO:0000313" key="13">
    <source>
        <dbReference type="EMBL" id="KRM76306.1"/>
    </source>
</evidence>
<keyword evidence="7" id="KW-0460">Magnesium</keyword>
<comment type="cofactor">
    <cofactor evidence="1">
        <name>Mg(2+)</name>
        <dbReference type="ChEBI" id="CHEBI:18420"/>
    </cofactor>
</comment>
<dbReference type="SUPFAM" id="SSF48576">
    <property type="entry name" value="Terpenoid synthases"/>
    <property type="match status" value="1"/>
</dbReference>
<dbReference type="EMBL" id="AYYN01000041">
    <property type="protein sequence ID" value="KRM76306.1"/>
    <property type="molecule type" value="Genomic_DNA"/>
</dbReference>
<evidence type="ECO:0000256" key="5">
    <source>
        <dbReference type="ARBA" id="ARBA00022679"/>
    </source>
</evidence>
<dbReference type="GO" id="GO:0046872">
    <property type="term" value="F:metal ion binding"/>
    <property type="evidence" value="ECO:0007669"/>
    <property type="project" value="UniProtKB-KW"/>
</dbReference>
<keyword evidence="6" id="KW-0479">Metal-binding</keyword>
<dbReference type="InterPro" id="IPR033749">
    <property type="entry name" value="Polyprenyl_synt_CS"/>
</dbReference>
<evidence type="ECO:0000313" key="14">
    <source>
        <dbReference type="Proteomes" id="UP000051612"/>
    </source>
</evidence>
<dbReference type="GO" id="GO:0005737">
    <property type="term" value="C:cytoplasm"/>
    <property type="evidence" value="ECO:0007669"/>
    <property type="project" value="UniProtKB-ARBA"/>
</dbReference>
<protein>
    <recommendedName>
        <fullName evidence="4">Farnesyl diphosphate synthase</fullName>
        <ecNumber evidence="3">2.5.1.10</ecNumber>
    </recommendedName>
    <alternativeName>
        <fullName evidence="10">(2E,6E)-farnesyl diphosphate synthase</fullName>
    </alternativeName>
    <alternativeName>
        <fullName evidence="9">Geranyltranstransferase</fullName>
    </alternativeName>
</protein>
<dbReference type="RefSeq" id="WP_056958647.1">
    <property type="nucleotide sequence ID" value="NZ_AYYN01000041.1"/>
</dbReference>
<sequence>MQLATFQNKMIPLLEQHMRHYLAQFTENKTLQAAMQYSLEAGGKRIRPLLIMLICQSLEKKIDTDVLSVAGSLEFLHTYSLIHDDLPEMDNDDLRRGKPTNHKVFGQDIAVLAGDALLTEAFGWLAKTKLTPQKRITLVAALAKAAGANGMVAGQTGDILGEKTTLTLSELMQVHKNKTGQLLEYACFAGAILGEATPKQEQALVTFGQKFGLAFQIYDDILDVTATTAELGKTANKDVAENKNTYPRLLGLKGAKQALVDTLKQAKDQLEFLDKSGLETSLLRQVLEYFKL</sequence>
<evidence type="ECO:0000256" key="1">
    <source>
        <dbReference type="ARBA" id="ARBA00001946"/>
    </source>
</evidence>
<dbReference type="InterPro" id="IPR000092">
    <property type="entry name" value="Polyprenyl_synt"/>
</dbReference>
<comment type="caution">
    <text evidence="13">The sequence shown here is derived from an EMBL/GenBank/DDBJ whole genome shotgun (WGS) entry which is preliminary data.</text>
</comment>
<gene>
    <name evidence="13" type="ORF">FC48_GL001888</name>
</gene>
<accession>A0A0R2BCS5</accession>
<evidence type="ECO:0000256" key="12">
    <source>
        <dbReference type="RuleBase" id="RU004466"/>
    </source>
</evidence>
<dbReference type="NCBIfam" id="NF045485">
    <property type="entry name" value="FPPsyn"/>
    <property type="match status" value="1"/>
</dbReference>
<dbReference type="PANTHER" id="PTHR43281">
    <property type="entry name" value="FARNESYL DIPHOSPHATE SYNTHASE"/>
    <property type="match status" value="1"/>
</dbReference>
<evidence type="ECO:0000256" key="8">
    <source>
        <dbReference type="ARBA" id="ARBA00023229"/>
    </source>
</evidence>
<dbReference type="InterPro" id="IPR008949">
    <property type="entry name" value="Isoprenoid_synthase_dom_sf"/>
</dbReference>
<dbReference type="GO" id="GO:0016114">
    <property type="term" value="P:terpenoid biosynthetic process"/>
    <property type="evidence" value="ECO:0007669"/>
    <property type="project" value="UniProtKB-ARBA"/>
</dbReference>
<dbReference type="PANTHER" id="PTHR43281:SF1">
    <property type="entry name" value="FARNESYL DIPHOSPHATE SYNTHASE"/>
    <property type="match status" value="1"/>
</dbReference>
<comment type="similarity">
    <text evidence="2 12">Belongs to the FPP/GGPP synthase family.</text>
</comment>
<evidence type="ECO:0000256" key="11">
    <source>
        <dbReference type="ARBA" id="ARBA00049399"/>
    </source>
</evidence>
<proteinExistence type="inferred from homology"/>
<dbReference type="Gene3D" id="1.10.600.10">
    <property type="entry name" value="Farnesyl Diphosphate Synthase"/>
    <property type="match status" value="1"/>
</dbReference>
<keyword evidence="8" id="KW-0414">Isoprene biosynthesis</keyword>
<comment type="catalytic activity">
    <reaction evidence="11">
        <text>isopentenyl diphosphate + (2E)-geranyl diphosphate = (2E,6E)-farnesyl diphosphate + diphosphate</text>
        <dbReference type="Rhea" id="RHEA:19361"/>
        <dbReference type="ChEBI" id="CHEBI:33019"/>
        <dbReference type="ChEBI" id="CHEBI:58057"/>
        <dbReference type="ChEBI" id="CHEBI:128769"/>
        <dbReference type="ChEBI" id="CHEBI:175763"/>
        <dbReference type="EC" id="2.5.1.10"/>
    </reaction>
</comment>
<organism evidence="13 14">
    <name type="scientific">Ligilactobacillus murinus DSM 20452 = NBRC 14221</name>
    <dbReference type="NCBI Taxonomy" id="1423772"/>
    <lineage>
        <taxon>Bacteria</taxon>
        <taxon>Bacillati</taxon>
        <taxon>Bacillota</taxon>
        <taxon>Bacilli</taxon>
        <taxon>Lactobacillales</taxon>
        <taxon>Lactobacillaceae</taxon>
        <taxon>Ligilactobacillus</taxon>
    </lineage>
</organism>
<reference evidence="13 14" key="1">
    <citation type="journal article" date="2015" name="Genome Announc.">
        <title>Expanding the biotechnology potential of lactobacilli through comparative genomics of 213 strains and associated genera.</title>
        <authorList>
            <person name="Sun Z."/>
            <person name="Harris H.M."/>
            <person name="McCann A."/>
            <person name="Guo C."/>
            <person name="Argimon S."/>
            <person name="Zhang W."/>
            <person name="Yang X."/>
            <person name="Jeffery I.B."/>
            <person name="Cooney J.C."/>
            <person name="Kagawa T.F."/>
            <person name="Liu W."/>
            <person name="Song Y."/>
            <person name="Salvetti E."/>
            <person name="Wrobel A."/>
            <person name="Rasinkangas P."/>
            <person name="Parkhill J."/>
            <person name="Rea M.C."/>
            <person name="O'Sullivan O."/>
            <person name="Ritari J."/>
            <person name="Douillard F.P."/>
            <person name="Paul Ross R."/>
            <person name="Yang R."/>
            <person name="Briner A.E."/>
            <person name="Felis G.E."/>
            <person name="de Vos W.M."/>
            <person name="Barrangou R."/>
            <person name="Klaenhammer T.R."/>
            <person name="Caufield P.W."/>
            <person name="Cui Y."/>
            <person name="Zhang H."/>
            <person name="O'Toole P.W."/>
        </authorList>
    </citation>
    <scope>NUCLEOTIDE SEQUENCE [LARGE SCALE GENOMIC DNA]</scope>
    <source>
        <strain evidence="13 14">DSM 20452</strain>
    </source>
</reference>
<evidence type="ECO:0000256" key="3">
    <source>
        <dbReference type="ARBA" id="ARBA00012439"/>
    </source>
</evidence>
<dbReference type="SFLD" id="SFLDS00005">
    <property type="entry name" value="Isoprenoid_Synthase_Type_I"/>
    <property type="match status" value="1"/>
</dbReference>
<keyword evidence="5 12" id="KW-0808">Transferase</keyword>
<dbReference type="SFLD" id="SFLDG01017">
    <property type="entry name" value="Polyprenyl_Transferase_Like"/>
    <property type="match status" value="1"/>
</dbReference>
<evidence type="ECO:0000256" key="7">
    <source>
        <dbReference type="ARBA" id="ARBA00022842"/>
    </source>
</evidence>
<evidence type="ECO:0000256" key="4">
    <source>
        <dbReference type="ARBA" id="ARBA00015100"/>
    </source>
</evidence>
<dbReference type="AlphaFoldDB" id="A0A0R2BCS5"/>
<name>A0A0R2BCS5_9LACO</name>
<dbReference type="Pfam" id="PF00348">
    <property type="entry name" value="polyprenyl_synt"/>
    <property type="match status" value="1"/>
</dbReference>